<evidence type="ECO:0000313" key="1">
    <source>
        <dbReference type="EMBL" id="KAK9125624.1"/>
    </source>
</evidence>
<name>A0AAP0J1B5_9MAGN</name>
<protein>
    <submittedName>
        <fullName evidence="1">Uncharacterized protein</fullName>
    </submittedName>
</protein>
<reference evidence="1 2" key="1">
    <citation type="submission" date="2024-01" db="EMBL/GenBank/DDBJ databases">
        <title>Genome assemblies of Stephania.</title>
        <authorList>
            <person name="Yang L."/>
        </authorList>
    </citation>
    <scope>NUCLEOTIDE SEQUENCE [LARGE SCALE GENOMIC DNA]</scope>
    <source>
        <strain evidence="1">JXDWG</strain>
        <tissue evidence="1">Leaf</tissue>
    </source>
</reference>
<accession>A0AAP0J1B5</accession>
<sequence length="138" mass="15219">MSSLKRVHFDCSSLLVIPSGPGVLFGCISLKAVSTSSSLNYLSNKAQSCSEIQALKSIRIEKSRFLFLLLNTSPKKPLASYIISACVLTKSPSPLRMPIIVLLLRLPLTIELKKDVFRSLLFNHSTLDLVFQYSSSSL</sequence>
<proteinExistence type="predicted"/>
<dbReference type="EMBL" id="JBBNAG010000006">
    <property type="protein sequence ID" value="KAK9125624.1"/>
    <property type="molecule type" value="Genomic_DNA"/>
</dbReference>
<dbReference type="Proteomes" id="UP001419268">
    <property type="component" value="Unassembled WGS sequence"/>
</dbReference>
<dbReference type="AlphaFoldDB" id="A0AAP0J1B5"/>
<comment type="caution">
    <text evidence="1">The sequence shown here is derived from an EMBL/GenBank/DDBJ whole genome shotgun (WGS) entry which is preliminary data.</text>
</comment>
<evidence type="ECO:0000313" key="2">
    <source>
        <dbReference type="Proteomes" id="UP001419268"/>
    </source>
</evidence>
<dbReference type="PROSITE" id="PS51257">
    <property type="entry name" value="PROKAR_LIPOPROTEIN"/>
    <property type="match status" value="1"/>
</dbReference>
<gene>
    <name evidence="1" type="ORF">Scep_014470</name>
</gene>
<keyword evidence="2" id="KW-1185">Reference proteome</keyword>
<organism evidence="1 2">
    <name type="scientific">Stephania cephalantha</name>
    <dbReference type="NCBI Taxonomy" id="152367"/>
    <lineage>
        <taxon>Eukaryota</taxon>
        <taxon>Viridiplantae</taxon>
        <taxon>Streptophyta</taxon>
        <taxon>Embryophyta</taxon>
        <taxon>Tracheophyta</taxon>
        <taxon>Spermatophyta</taxon>
        <taxon>Magnoliopsida</taxon>
        <taxon>Ranunculales</taxon>
        <taxon>Menispermaceae</taxon>
        <taxon>Menispermoideae</taxon>
        <taxon>Cissampelideae</taxon>
        <taxon>Stephania</taxon>
    </lineage>
</organism>